<evidence type="ECO:0000313" key="2">
    <source>
        <dbReference type="EMBL" id="KAE9542590.1"/>
    </source>
</evidence>
<keyword evidence="1" id="KW-0812">Transmembrane</keyword>
<dbReference type="Proteomes" id="UP000475862">
    <property type="component" value="Unassembled WGS sequence"/>
</dbReference>
<feature type="transmembrane region" description="Helical" evidence="1">
    <location>
        <begin position="168"/>
        <end position="188"/>
    </location>
</feature>
<evidence type="ECO:0000313" key="3">
    <source>
        <dbReference type="Proteomes" id="UP000475862"/>
    </source>
</evidence>
<protein>
    <submittedName>
        <fullName evidence="2">Uncharacterized protein</fullName>
    </submittedName>
</protein>
<dbReference type="EMBL" id="VYZN01000009">
    <property type="protein sequence ID" value="KAE9542590.1"/>
    <property type="molecule type" value="Genomic_DNA"/>
</dbReference>
<keyword evidence="1" id="KW-0472">Membrane</keyword>
<accession>A0A6G0U1D3</accession>
<proteinExistence type="predicted"/>
<feature type="transmembrane region" description="Helical" evidence="1">
    <location>
        <begin position="95"/>
        <end position="114"/>
    </location>
</feature>
<evidence type="ECO:0000256" key="1">
    <source>
        <dbReference type="SAM" id="Phobius"/>
    </source>
</evidence>
<organism evidence="2 3">
    <name type="scientific">Aphis glycines</name>
    <name type="common">Soybean aphid</name>
    <dbReference type="NCBI Taxonomy" id="307491"/>
    <lineage>
        <taxon>Eukaryota</taxon>
        <taxon>Metazoa</taxon>
        <taxon>Ecdysozoa</taxon>
        <taxon>Arthropoda</taxon>
        <taxon>Hexapoda</taxon>
        <taxon>Insecta</taxon>
        <taxon>Pterygota</taxon>
        <taxon>Neoptera</taxon>
        <taxon>Paraneoptera</taxon>
        <taxon>Hemiptera</taxon>
        <taxon>Sternorrhyncha</taxon>
        <taxon>Aphidomorpha</taxon>
        <taxon>Aphidoidea</taxon>
        <taxon>Aphididae</taxon>
        <taxon>Aphidini</taxon>
        <taxon>Aphis</taxon>
        <taxon>Aphis</taxon>
    </lineage>
</organism>
<keyword evidence="3" id="KW-1185">Reference proteome</keyword>
<dbReference type="AlphaFoldDB" id="A0A6G0U1D3"/>
<keyword evidence="1" id="KW-1133">Transmembrane helix</keyword>
<gene>
    <name evidence="2" type="ORF">AGLY_002501</name>
</gene>
<name>A0A6G0U1D3_APHGL</name>
<sequence>MDHLFSGSKNFWIADIYVQRRNQKLKYITSLPTSDNSVRGFEVFHTEFYLTNKFNFLPKITYTIYIMRFTQNLIPTHLSVTKCQIAQMVPRGPQINVTFIILNGAMVFFVYTMTDEYIISSPIVDKMFGFSKMEMSIPTSYNNRHKLKLIEQNDQIPYLVLVPAIHKIAQTFYFGSTLFNTFLFYGLMTNKSTYKNKIPILNFMYSKINKNNNYGYLFISILVPLNIHLEKSTLNEYSLDNSEVNNSCKLTPSCLCGLSSTICSKYSHNDSNVSLHACSKSISALKQKQIRLKDPFFVTIACSSFKDVMTKFAMIERHKLNILCINYKYIFMTQILSHTRILKLDITTKLYVANCQKLQSKFNGAL</sequence>
<reference evidence="2 3" key="1">
    <citation type="submission" date="2019-08" db="EMBL/GenBank/DDBJ databases">
        <title>The genome of the soybean aphid Biotype 1, its phylome, world population structure and adaptation to the North American continent.</title>
        <authorList>
            <person name="Giordano R."/>
            <person name="Donthu R.K."/>
            <person name="Hernandez A.G."/>
            <person name="Wright C.L."/>
            <person name="Zimin A.V."/>
        </authorList>
    </citation>
    <scope>NUCLEOTIDE SEQUENCE [LARGE SCALE GENOMIC DNA]</scope>
    <source>
        <tissue evidence="2">Whole aphids</tissue>
    </source>
</reference>
<comment type="caution">
    <text evidence="2">The sequence shown here is derived from an EMBL/GenBank/DDBJ whole genome shotgun (WGS) entry which is preliminary data.</text>
</comment>